<evidence type="ECO:0000256" key="8">
    <source>
        <dbReference type="ARBA" id="ARBA00023180"/>
    </source>
</evidence>
<dbReference type="InterPro" id="IPR000742">
    <property type="entry name" value="EGF"/>
</dbReference>
<dbReference type="GO" id="GO:0005576">
    <property type="term" value="C:extracellular region"/>
    <property type="evidence" value="ECO:0007669"/>
    <property type="project" value="UniProtKB-SubCell"/>
</dbReference>
<proteinExistence type="predicted"/>
<evidence type="ECO:0000256" key="4">
    <source>
        <dbReference type="ARBA" id="ARBA00022729"/>
    </source>
</evidence>
<evidence type="ECO:0000313" key="13">
    <source>
        <dbReference type="Proteomes" id="UP000735302"/>
    </source>
</evidence>
<keyword evidence="8" id="KW-0325">Glycoprotein</keyword>
<dbReference type="FunFam" id="2.10.25.10:FF:000038">
    <property type="entry name" value="Fibrillin 2"/>
    <property type="match status" value="2"/>
</dbReference>
<dbReference type="InterPro" id="IPR024731">
    <property type="entry name" value="NELL2-like_EGF"/>
</dbReference>
<evidence type="ECO:0000256" key="7">
    <source>
        <dbReference type="ARBA" id="ARBA00023157"/>
    </source>
</evidence>
<evidence type="ECO:0000256" key="5">
    <source>
        <dbReference type="ARBA" id="ARBA00022737"/>
    </source>
</evidence>
<name>A0AAV4CC99_9GAST</name>
<dbReference type="SUPFAM" id="SSF57196">
    <property type="entry name" value="EGF/Laminin"/>
    <property type="match status" value="2"/>
</dbReference>
<keyword evidence="13" id="KW-1185">Reference proteome</keyword>
<dbReference type="PROSITE" id="PS50026">
    <property type="entry name" value="EGF_3"/>
    <property type="match status" value="3"/>
</dbReference>
<keyword evidence="2" id="KW-0964">Secreted</keyword>
<evidence type="ECO:0000313" key="12">
    <source>
        <dbReference type="EMBL" id="GFO30366.1"/>
    </source>
</evidence>
<comment type="caution">
    <text evidence="12">The sequence shown here is derived from an EMBL/GenBank/DDBJ whole genome shotgun (WGS) entry which is preliminary data.</text>
</comment>
<keyword evidence="7" id="KW-1015">Disulfide bond</keyword>
<evidence type="ECO:0000259" key="11">
    <source>
        <dbReference type="PROSITE" id="PS50026"/>
    </source>
</evidence>
<dbReference type="PROSITE" id="PS01187">
    <property type="entry name" value="EGF_CA"/>
    <property type="match status" value="1"/>
</dbReference>
<keyword evidence="4 10" id="KW-0732">Signal</keyword>
<dbReference type="PROSITE" id="PS01186">
    <property type="entry name" value="EGF_2"/>
    <property type="match status" value="3"/>
</dbReference>
<feature type="domain" description="EGF-like" evidence="11">
    <location>
        <begin position="191"/>
        <end position="232"/>
    </location>
</feature>
<dbReference type="SMART" id="SM00181">
    <property type="entry name" value="EGF"/>
    <property type="match status" value="5"/>
</dbReference>
<organism evidence="12 13">
    <name type="scientific">Plakobranchus ocellatus</name>
    <dbReference type="NCBI Taxonomy" id="259542"/>
    <lineage>
        <taxon>Eukaryota</taxon>
        <taxon>Metazoa</taxon>
        <taxon>Spiralia</taxon>
        <taxon>Lophotrochozoa</taxon>
        <taxon>Mollusca</taxon>
        <taxon>Gastropoda</taxon>
        <taxon>Heterobranchia</taxon>
        <taxon>Euthyneura</taxon>
        <taxon>Panpulmonata</taxon>
        <taxon>Sacoglossa</taxon>
        <taxon>Placobranchoidea</taxon>
        <taxon>Plakobranchidae</taxon>
        <taxon>Plakobranchus</taxon>
    </lineage>
</organism>
<gene>
    <name evidence="12" type="ORF">PoB_005687100</name>
</gene>
<dbReference type="InterPro" id="IPR018097">
    <property type="entry name" value="EGF_Ca-bd_CS"/>
</dbReference>
<accession>A0AAV4CC99</accession>
<evidence type="ECO:0000256" key="1">
    <source>
        <dbReference type="ARBA" id="ARBA00004613"/>
    </source>
</evidence>
<feature type="domain" description="EGF-like" evidence="11">
    <location>
        <begin position="76"/>
        <end position="113"/>
    </location>
</feature>
<evidence type="ECO:0000256" key="9">
    <source>
        <dbReference type="PROSITE-ProRule" id="PRU00076"/>
    </source>
</evidence>
<dbReference type="PROSITE" id="PS00010">
    <property type="entry name" value="ASX_HYDROXYL"/>
    <property type="match status" value="2"/>
</dbReference>
<sequence>MVKAVIQVVICLSLVCLIAGQEVDYRPGNCSFNVQNCALQARCIDREENDVQSYTCECLGDAVGDGFKDEGGCTLPYKPCTDDTQCPQFGSCDPVRRVCICYPGFVGDGHTCEDVNECLSSPCDPNANCTNTPGSFICACDISRNYVGDGLTCRFFCHSHNDCDWPRARCNGNNECECISGYTGDGTNCEDVDECLTGEARDCGINAECVNTIGSYECVCKNGFDGDGTSCTALPRNCEEVFRPKNNRFYKIDPDGEGPANAFMVKCLYIHSAQKWATVVPPLGNFPIAAPEIDQPLDIDYEPDPEDLKALINNSAFCSQRFSFACSPAYSLFPGTTWFDVNGNAHNNWGSQMTDMCACGELQRCPDRCYCDGSQINSSTKDEARVVDKDMLPLMSIQFSQSQASKGRVDIDDLICGSVPFGIPKDCHEAKFKNNFEKDQILHIDLDGAGGEPPFLVFCDMESYEHVGITQIPSIPGQVNVTTVDGERIEYPVDQNKIRALIEGSLFCSQEVEFQCTNSHLGGADGGAVFVRGDVQRLDYFPGGNHKPDSCGCGATESCDQPEVTCNCNIDDGNAHSDFGLIIDKNDLPVTKVTAQVGASRSSVYEIGELKCSQKQFGIEPNCEKYHAIGVTESYTYFIDADGPGGNDPFPVECEFVEDPPQGKTIVHHDSEGNITATSFLEFVYLMANPSQIEALLSRSTFCTQEVSIDCRQFTIPVEPGSIVWTGPGEGPAGSHQLSDHLDSCGPNGDSCKCGSEGGQGMDFGTITDKTILPINKLNFSALQSGFASGGSLHVDVGPLVCSEVFPTCKQLYEFVNSGNAVEGEATVVNGYFTTDPDGAGGVEPFEVRCSFPDTIIEVPNGDGTIGPDPDSPLEPVSKCFDVSYTSGSGSPISPEQVTTMVDTATTCSQSLTLRCQNAPATQMVNFTTCDGRTQVGWAGSYGKDSCACGVNGNCEGGTSALCNCDQGGSLWRSDSGTILSQDRLPVCQVCLSIAPPSDGSAWPSPPPQLQFQVGNLVCDRPPKTFGSCQRARRRAKVRSDVEESMQPLHGDPPIPVGCEFHKKPPLGIMVVKPKDPVNPPTDDEPVDITIRYITLNISIIGNVISDQKFCSQKIFLYCAQEGTGNLTGNFAWYGRDGSAHQDWTPLAADGADVQRNCEQNPKYCTMCGNPQGFLVTEKDLLPVTRLILAGSNIAVIIENTECFELLTSCQEIYDTNQRDVGYFGQNRYVIDVDRAGPLRPFRVLCEFDKYTDNGVTVVDVGGEWTSSYPVTGEDDRTVDFDLEVEYPYASPDQINGLAKISDFCWQGIQFRCEHYPLLEDPILPSSYYRLHDGQPSNSFGT</sequence>
<dbReference type="PANTHER" id="PTHR24039:SF28">
    <property type="entry name" value="EGF-LIKE DOMAIN-CONTAINING PROTEIN"/>
    <property type="match status" value="1"/>
</dbReference>
<evidence type="ECO:0000256" key="10">
    <source>
        <dbReference type="SAM" id="SignalP"/>
    </source>
</evidence>
<dbReference type="InterPro" id="IPR026823">
    <property type="entry name" value="cEGF"/>
</dbReference>
<feature type="signal peptide" evidence="10">
    <location>
        <begin position="1"/>
        <end position="20"/>
    </location>
</feature>
<keyword evidence="6" id="KW-0106">Calcium</keyword>
<dbReference type="Pfam" id="PF12947">
    <property type="entry name" value="EGF_3"/>
    <property type="match status" value="1"/>
</dbReference>
<feature type="non-terminal residue" evidence="12">
    <location>
        <position position="1342"/>
    </location>
</feature>
<dbReference type="Gene3D" id="2.10.25.10">
    <property type="entry name" value="Laminin"/>
    <property type="match status" value="2"/>
</dbReference>
<keyword evidence="5" id="KW-0677">Repeat</keyword>
<reference evidence="12 13" key="1">
    <citation type="journal article" date="2021" name="Elife">
        <title>Chloroplast acquisition without the gene transfer in kleptoplastic sea slugs, Plakobranchus ocellatus.</title>
        <authorList>
            <person name="Maeda T."/>
            <person name="Takahashi S."/>
            <person name="Yoshida T."/>
            <person name="Shimamura S."/>
            <person name="Takaki Y."/>
            <person name="Nagai Y."/>
            <person name="Toyoda A."/>
            <person name="Suzuki Y."/>
            <person name="Arimoto A."/>
            <person name="Ishii H."/>
            <person name="Satoh N."/>
            <person name="Nishiyama T."/>
            <person name="Hasebe M."/>
            <person name="Maruyama T."/>
            <person name="Minagawa J."/>
            <person name="Obokata J."/>
            <person name="Shigenobu S."/>
        </authorList>
    </citation>
    <scope>NUCLEOTIDE SEQUENCE [LARGE SCALE GENOMIC DNA]</scope>
</reference>
<dbReference type="EMBL" id="BLXT01006233">
    <property type="protein sequence ID" value="GFO30366.1"/>
    <property type="molecule type" value="Genomic_DNA"/>
</dbReference>
<dbReference type="Gene3D" id="2.60.120.1000">
    <property type="match status" value="4"/>
</dbReference>
<dbReference type="PANTHER" id="PTHR24039">
    <property type="entry name" value="FIBRILLIN-RELATED"/>
    <property type="match status" value="1"/>
</dbReference>
<dbReference type="Proteomes" id="UP000735302">
    <property type="component" value="Unassembled WGS sequence"/>
</dbReference>
<evidence type="ECO:0000256" key="3">
    <source>
        <dbReference type="ARBA" id="ARBA00022536"/>
    </source>
</evidence>
<keyword evidence="3 9" id="KW-0245">EGF-like domain</keyword>
<dbReference type="InterPro" id="IPR001881">
    <property type="entry name" value="EGF-like_Ca-bd_dom"/>
</dbReference>
<evidence type="ECO:0000256" key="2">
    <source>
        <dbReference type="ARBA" id="ARBA00022525"/>
    </source>
</evidence>
<dbReference type="GO" id="GO:0005509">
    <property type="term" value="F:calcium ion binding"/>
    <property type="evidence" value="ECO:0007669"/>
    <property type="project" value="InterPro"/>
</dbReference>
<dbReference type="Pfam" id="PF07645">
    <property type="entry name" value="EGF_CA"/>
    <property type="match status" value="1"/>
</dbReference>
<dbReference type="Pfam" id="PF12662">
    <property type="entry name" value="cEGF"/>
    <property type="match status" value="1"/>
</dbReference>
<comment type="subcellular location">
    <subcellularLocation>
        <location evidence="1">Secreted</location>
    </subcellularLocation>
</comment>
<feature type="domain" description="EGF-like" evidence="11">
    <location>
        <begin position="114"/>
        <end position="154"/>
    </location>
</feature>
<dbReference type="CDD" id="cd00054">
    <property type="entry name" value="EGF_CA"/>
    <property type="match status" value="2"/>
</dbReference>
<dbReference type="SMART" id="SM00179">
    <property type="entry name" value="EGF_CA"/>
    <property type="match status" value="2"/>
</dbReference>
<dbReference type="InterPro" id="IPR049883">
    <property type="entry name" value="NOTCH1_EGF-like"/>
</dbReference>
<protein>
    <submittedName>
        <fullName evidence="12">Zonadhesin</fullName>
    </submittedName>
</protein>
<dbReference type="InterPro" id="IPR000152">
    <property type="entry name" value="EGF-type_Asp/Asn_hydroxyl_site"/>
</dbReference>
<evidence type="ECO:0000256" key="6">
    <source>
        <dbReference type="ARBA" id="ARBA00022837"/>
    </source>
</evidence>
<feature type="chain" id="PRO_5044011096" evidence="10">
    <location>
        <begin position="21"/>
        <end position="1342"/>
    </location>
</feature>
<comment type="caution">
    <text evidence="9">Lacks conserved residue(s) required for the propagation of feature annotation.</text>
</comment>